<organism evidence="2 3">
    <name type="scientific">Microbacterium dextranolyticum</name>
    <dbReference type="NCBI Taxonomy" id="36806"/>
    <lineage>
        <taxon>Bacteria</taxon>
        <taxon>Bacillati</taxon>
        <taxon>Actinomycetota</taxon>
        <taxon>Actinomycetes</taxon>
        <taxon>Micrococcales</taxon>
        <taxon>Microbacteriaceae</taxon>
        <taxon>Microbacterium</taxon>
    </lineage>
</organism>
<comment type="caution">
    <text evidence="2">The sequence shown here is derived from an EMBL/GenBank/DDBJ whole genome shotgun (WGS) entry which is preliminary data.</text>
</comment>
<dbReference type="Pfam" id="PF04328">
    <property type="entry name" value="Sel_put"/>
    <property type="match status" value="1"/>
</dbReference>
<gene>
    <name evidence="2" type="ORF">GCM10017591_13840</name>
</gene>
<keyword evidence="3" id="KW-1185">Reference proteome</keyword>
<feature type="compositionally biased region" description="Low complexity" evidence="1">
    <location>
        <begin position="53"/>
        <end position="67"/>
    </location>
</feature>
<dbReference type="EMBL" id="BSER01000008">
    <property type="protein sequence ID" value="GLJ95322.1"/>
    <property type="molecule type" value="Genomic_DNA"/>
</dbReference>
<feature type="compositionally biased region" description="Low complexity" evidence="1">
    <location>
        <begin position="14"/>
        <end position="25"/>
    </location>
</feature>
<evidence type="ECO:0000313" key="2">
    <source>
        <dbReference type="EMBL" id="GLJ95322.1"/>
    </source>
</evidence>
<dbReference type="Proteomes" id="UP001142291">
    <property type="component" value="Unassembled WGS sequence"/>
</dbReference>
<evidence type="ECO:0000256" key="1">
    <source>
        <dbReference type="SAM" id="MobiDB-lite"/>
    </source>
</evidence>
<dbReference type="AlphaFoldDB" id="A0A9W6HM23"/>
<reference evidence="2" key="2">
    <citation type="submission" date="2023-01" db="EMBL/GenBank/DDBJ databases">
        <authorList>
            <person name="Sun Q."/>
            <person name="Evtushenko L."/>
        </authorList>
    </citation>
    <scope>NUCLEOTIDE SEQUENCE</scope>
    <source>
        <strain evidence="2">VKM Ac-1940</strain>
    </source>
</reference>
<feature type="compositionally biased region" description="Polar residues" evidence="1">
    <location>
        <begin position="1"/>
        <end position="11"/>
    </location>
</feature>
<protein>
    <recommendedName>
        <fullName evidence="4">YbdD/YjiX family protein</fullName>
    </recommendedName>
</protein>
<evidence type="ECO:0008006" key="4">
    <source>
        <dbReference type="Google" id="ProtNLM"/>
    </source>
</evidence>
<feature type="region of interest" description="Disordered" evidence="1">
    <location>
        <begin position="1"/>
        <end position="67"/>
    </location>
</feature>
<evidence type="ECO:0000313" key="3">
    <source>
        <dbReference type="Proteomes" id="UP001142291"/>
    </source>
</evidence>
<reference evidence="2" key="1">
    <citation type="journal article" date="2014" name="Int. J. Syst. Evol. Microbiol.">
        <title>Complete genome sequence of Corynebacterium casei LMG S-19264T (=DSM 44701T), isolated from a smear-ripened cheese.</title>
        <authorList>
            <consortium name="US DOE Joint Genome Institute (JGI-PGF)"/>
            <person name="Walter F."/>
            <person name="Albersmeier A."/>
            <person name="Kalinowski J."/>
            <person name="Ruckert C."/>
        </authorList>
    </citation>
    <scope>NUCLEOTIDE SEQUENCE</scope>
    <source>
        <strain evidence="2">VKM Ac-1940</strain>
    </source>
</reference>
<dbReference type="InterPro" id="IPR007423">
    <property type="entry name" value="Sel_put"/>
</dbReference>
<name>A0A9W6HM23_9MICO</name>
<accession>A0A9W6HM23</accession>
<sequence length="123" mass="13170">MTAVPNSSMSLRDSGGAPSAGACGADVEEFGPRPASARPGGPRPPEQARSGSAAGPTRRALAGAARAGRAVRWYVTNLMGDTAYATYVAHHRRHHPDEPALTERQFWRQRMDDQDRNPGARCC</sequence>
<proteinExistence type="predicted"/>